<accession>A0A1K1MG48</accession>
<reference evidence="1 2" key="1">
    <citation type="submission" date="2016-11" db="EMBL/GenBank/DDBJ databases">
        <authorList>
            <person name="Jaros S."/>
            <person name="Januszkiewicz K."/>
            <person name="Wedrychowicz H."/>
        </authorList>
    </citation>
    <scope>NUCLEOTIDE SEQUENCE [LARGE SCALE GENOMIC DNA]</scope>
    <source>
        <strain evidence="1 2">YL228</strain>
    </source>
</reference>
<evidence type="ECO:0000313" key="2">
    <source>
        <dbReference type="Proteomes" id="UP000183461"/>
    </source>
</evidence>
<name>A0A1K1MG48_RUMFL</name>
<dbReference type="AlphaFoldDB" id="A0A1K1MG48"/>
<evidence type="ECO:0000313" key="1">
    <source>
        <dbReference type="EMBL" id="SFW22130.1"/>
    </source>
</evidence>
<gene>
    <name evidence="1" type="ORF">SAMN02910280_1176</name>
</gene>
<protein>
    <submittedName>
        <fullName evidence="1">Uncharacterized protein</fullName>
    </submittedName>
</protein>
<organism evidence="1 2">
    <name type="scientific">Ruminococcus flavefaciens</name>
    <dbReference type="NCBI Taxonomy" id="1265"/>
    <lineage>
        <taxon>Bacteria</taxon>
        <taxon>Bacillati</taxon>
        <taxon>Bacillota</taxon>
        <taxon>Clostridia</taxon>
        <taxon>Eubacteriales</taxon>
        <taxon>Oscillospiraceae</taxon>
        <taxon>Ruminococcus</taxon>
    </lineage>
</organism>
<dbReference type="RefSeq" id="WP_072299541.1">
    <property type="nucleotide sequence ID" value="NZ_FPIP01000002.1"/>
</dbReference>
<sequence length="94" mass="10769">METGTSPKTLRIPNDTISDIEKVAKEKNTTFSKEAIRRLKNKGSVDTNYPLFLAKAQTIINLSYEGYRAGREDLFQKAQEEERKLWAKIMTSSK</sequence>
<dbReference type="EMBL" id="FPIP01000002">
    <property type="protein sequence ID" value="SFW22130.1"/>
    <property type="molecule type" value="Genomic_DNA"/>
</dbReference>
<proteinExistence type="predicted"/>
<dbReference type="Proteomes" id="UP000183461">
    <property type="component" value="Unassembled WGS sequence"/>
</dbReference>